<dbReference type="NCBIfam" id="TIGR00431">
    <property type="entry name" value="TruB"/>
    <property type="match status" value="1"/>
</dbReference>
<dbReference type="FunFam" id="3.30.2350.10:FF:000011">
    <property type="entry name" value="tRNA pseudouridine synthase B"/>
    <property type="match status" value="1"/>
</dbReference>
<comment type="catalytic activity">
    <reaction evidence="1 5">
        <text>uridine(55) in tRNA = pseudouridine(55) in tRNA</text>
        <dbReference type="Rhea" id="RHEA:42532"/>
        <dbReference type="Rhea" id="RHEA-COMP:10101"/>
        <dbReference type="Rhea" id="RHEA-COMP:10102"/>
        <dbReference type="ChEBI" id="CHEBI:65314"/>
        <dbReference type="ChEBI" id="CHEBI:65315"/>
        <dbReference type="EC" id="5.4.99.25"/>
    </reaction>
</comment>
<dbReference type="GO" id="GO:0003723">
    <property type="term" value="F:RNA binding"/>
    <property type="evidence" value="ECO:0007669"/>
    <property type="project" value="InterPro"/>
</dbReference>
<proteinExistence type="inferred from homology"/>
<dbReference type="Pfam" id="PF16198">
    <property type="entry name" value="TruB_C_2"/>
    <property type="match status" value="1"/>
</dbReference>
<dbReference type="SUPFAM" id="SSF55120">
    <property type="entry name" value="Pseudouridine synthase"/>
    <property type="match status" value="1"/>
</dbReference>
<feature type="domain" description="tRNA pseudouridylate synthase B C-terminal" evidence="7">
    <location>
        <begin position="190"/>
        <end position="246"/>
    </location>
</feature>
<evidence type="ECO:0000256" key="5">
    <source>
        <dbReference type="HAMAP-Rule" id="MF_01080"/>
    </source>
</evidence>
<dbReference type="Gene3D" id="3.30.2350.10">
    <property type="entry name" value="Pseudouridine synthase"/>
    <property type="match status" value="1"/>
</dbReference>
<dbReference type="GO" id="GO:1990481">
    <property type="term" value="P:mRNA pseudouridine synthesis"/>
    <property type="evidence" value="ECO:0007669"/>
    <property type="project" value="TreeGrafter"/>
</dbReference>
<evidence type="ECO:0000256" key="3">
    <source>
        <dbReference type="ARBA" id="ARBA00022694"/>
    </source>
</evidence>
<dbReference type="InterPro" id="IPR032819">
    <property type="entry name" value="TruB_C"/>
</dbReference>
<accession>A0A0R1H3W5</accession>
<comment type="similarity">
    <text evidence="2 5">Belongs to the pseudouridine synthase TruB family. Type 1 subfamily.</text>
</comment>
<dbReference type="GO" id="GO:0031119">
    <property type="term" value="P:tRNA pseudouridine synthesis"/>
    <property type="evidence" value="ECO:0007669"/>
    <property type="project" value="UniProtKB-UniRule"/>
</dbReference>
<evidence type="ECO:0000256" key="2">
    <source>
        <dbReference type="ARBA" id="ARBA00005642"/>
    </source>
</evidence>
<keyword evidence="4 5" id="KW-0413">Isomerase</keyword>
<evidence type="ECO:0000256" key="1">
    <source>
        <dbReference type="ARBA" id="ARBA00000385"/>
    </source>
</evidence>
<name>A0A0R1H3W5_9LACO</name>
<dbReference type="HAMAP" id="MF_01080">
    <property type="entry name" value="TruB_bact"/>
    <property type="match status" value="1"/>
</dbReference>
<dbReference type="Pfam" id="PF01509">
    <property type="entry name" value="TruB_N"/>
    <property type="match status" value="1"/>
</dbReference>
<evidence type="ECO:0000259" key="6">
    <source>
        <dbReference type="Pfam" id="PF01509"/>
    </source>
</evidence>
<dbReference type="EC" id="5.4.99.25" evidence="5"/>
<evidence type="ECO:0000313" key="9">
    <source>
        <dbReference type="Proteomes" id="UP000050909"/>
    </source>
</evidence>
<dbReference type="InterPro" id="IPR014780">
    <property type="entry name" value="tRNA_psdUridine_synth_TruB"/>
</dbReference>
<dbReference type="PATRIC" id="fig|1423722.3.peg.120"/>
<dbReference type="GO" id="GO:0160148">
    <property type="term" value="F:tRNA pseudouridine(55) synthase activity"/>
    <property type="evidence" value="ECO:0007669"/>
    <property type="project" value="UniProtKB-EC"/>
</dbReference>
<dbReference type="InterPro" id="IPR020103">
    <property type="entry name" value="PsdUridine_synth_cat_dom_sf"/>
</dbReference>
<organism evidence="8 9">
    <name type="scientific">Amylolactobacillus amylotrophicus DSM 20534</name>
    <dbReference type="NCBI Taxonomy" id="1423722"/>
    <lineage>
        <taxon>Bacteria</taxon>
        <taxon>Bacillati</taxon>
        <taxon>Bacillota</taxon>
        <taxon>Bacilli</taxon>
        <taxon>Lactobacillales</taxon>
        <taxon>Lactobacillaceae</taxon>
        <taxon>Amylolactobacillus</taxon>
    </lineage>
</organism>
<dbReference type="PANTHER" id="PTHR13767">
    <property type="entry name" value="TRNA-PSEUDOURIDINE SYNTHASE"/>
    <property type="match status" value="1"/>
</dbReference>
<feature type="domain" description="Pseudouridine synthase II N-terminal" evidence="6">
    <location>
        <begin position="33"/>
        <end position="189"/>
    </location>
</feature>
<dbReference type="Proteomes" id="UP000050909">
    <property type="component" value="Unassembled WGS sequence"/>
</dbReference>
<feature type="active site" description="Nucleophile" evidence="5">
    <location>
        <position position="48"/>
    </location>
</feature>
<keyword evidence="3 5" id="KW-0819">tRNA processing</keyword>
<evidence type="ECO:0000259" key="7">
    <source>
        <dbReference type="Pfam" id="PF16198"/>
    </source>
</evidence>
<gene>
    <name evidence="5" type="primary">truB</name>
    <name evidence="8" type="ORF">FC62_GL000118</name>
</gene>
<reference evidence="8 9" key="1">
    <citation type="journal article" date="2015" name="Genome Announc.">
        <title>Expanding the biotechnology potential of lactobacilli through comparative genomics of 213 strains and associated genera.</title>
        <authorList>
            <person name="Sun Z."/>
            <person name="Harris H.M."/>
            <person name="McCann A."/>
            <person name="Guo C."/>
            <person name="Argimon S."/>
            <person name="Zhang W."/>
            <person name="Yang X."/>
            <person name="Jeffery I.B."/>
            <person name="Cooney J.C."/>
            <person name="Kagawa T.F."/>
            <person name="Liu W."/>
            <person name="Song Y."/>
            <person name="Salvetti E."/>
            <person name="Wrobel A."/>
            <person name="Rasinkangas P."/>
            <person name="Parkhill J."/>
            <person name="Rea M.C."/>
            <person name="O'Sullivan O."/>
            <person name="Ritari J."/>
            <person name="Douillard F.P."/>
            <person name="Paul Ross R."/>
            <person name="Yang R."/>
            <person name="Briner A.E."/>
            <person name="Felis G.E."/>
            <person name="de Vos W.M."/>
            <person name="Barrangou R."/>
            <person name="Klaenhammer T.R."/>
            <person name="Caufield P.W."/>
            <person name="Cui Y."/>
            <person name="Zhang H."/>
            <person name="O'Toole P.W."/>
        </authorList>
    </citation>
    <scope>NUCLEOTIDE SEQUENCE [LARGE SCALE GENOMIC DNA]</scope>
    <source>
        <strain evidence="8 9">DSM 20534</strain>
    </source>
</reference>
<keyword evidence="9" id="KW-1185">Reference proteome</keyword>
<dbReference type="InterPro" id="IPR002501">
    <property type="entry name" value="PsdUridine_synth_N"/>
</dbReference>
<evidence type="ECO:0000256" key="4">
    <source>
        <dbReference type="ARBA" id="ARBA00023235"/>
    </source>
</evidence>
<dbReference type="AlphaFoldDB" id="A0A0R1H3W5"/>
<comment type="function">
    <text evidence="5">Responsible for synthesis of pseudouridine from uracil-55 in the psi GC loop of transfer RNAs.</text>
</comment>
<sequence length="312" mass="34199">MGVFFIEVDKMNGLILINKPVGMTSADVVYKLRKILHLKKIGHAGTLDPAVSGVLPIAVGQATKLIDRLHERSKQYHGTGRLGLQTDTGDLSGRVIAKQQVERPVTYDQLATALESLTGAVQQVPPLYSAVKVNGRKLYEYARAGETVEVPARTVNVEEFVLTGEPLFDETSHVEDFSFGVTCSKGTYVRTLVEQVGTELNLPAVMTKLVRTKSAGFDLTQTVTIEDVEQNMANPAQFLLPLDALFTDLVKVELSKGQWQKVQNGAVLQLQDISADEQEIALVFGGKIKAIYKRMAGRTDLYVPGLMLLQND</sequence>
<dbReference type="EMBL" id="AZCV01000001">
    <property type="protein sequence ID" value="KRK38433.1"/>
    <property type="molecule type" value="Genomic_DNA"/>
</dbReference>
<comment type="caution">
    <text evidence="8">The sequence shown here is derived from an EMBL/GenBank/DDBJ whole genome shotgun (WGS) entry which is preliminary data.</text>
</comment>
<dbReference type="PANTHER" id="PTHR13767:SF2">
    <property type="entry name" value="PSEUDOURIDYLATE SYNTHASE TRUB1"/>
    <property type="match status" value="1"/>
</dbReference>
<dbReference type="CDD" id="cd02573">
    <property type="entry name" value="PseudoU_synth_EcTruB"/>
    <property type="match status" value="1"/>
</dbReference>
<protein>
    <recommendedName>
        <fullName evidence="5">tRNA pseudouridine synthase B</fullName>
        <ecNumber evidence="5">5.4.99.25</ecNumber>
    </recommendedName>
    <alternativeName>
        <fullName evidence="5">tRNA pseudouridine(55) synthase</fullName>
        <shortName evidence="5">Psi55 synthase</shortName>
    </alternativeName>
    <alternativeName>
        <fullName evidence="5">tRNA pseudouridylate synthase</fullName>
    </alternativeName>
    <alternativeName>
        <fullName evidence="5">tRNA-uridine isomerase</fullName>
    </alternativeName>
</protein>
<evidence type="ECO:0000313" key="8">
    <source>
        <dbReference type="EMBL" id="KRK38433.1"/>
    </source>
</evidence>